<keyword evidence="2" id="KW-1003">Cell membrane</keyword>
<dbReference type="CDD" id="cd00637">
    <property type="entry name" value="7tm_classA_rhodopsin-like"/>
    <property type="match status" value="1"/>
</dbReference>
<evidence type="ECO:0000256" key="1">
    <source>
        <dbReference type="ARBA" id="ARBA00004651"/>
    </source>
</evidence>
<evidence type="ECO:0000313" key="12">
    <source>
        <dbReference type="Ensembl" id="ENSEBUP00000010175.1"/>
    </source>
</evidence>
<dbReference type="PANTHER" id="PTHR24249:SF387">
    <property type="entry name" value="HISTAMINE H2 RECEPTOR"/>
    <property type="match status" value="1"/>
</dbReference>
<dbReference type="GO" id="GO:0005886">
    <property type="term" value="C:plasma membrane"/>
    <property type="evidence" value="ECO:0007669"/>
    <property type="project" value="UniProtKB-SubCell"/>
</dbReference>
<feature type="domain" description="G-protein coupled receptors family 1 profile" evidence="11">
    <location>
        <begin position="34"/>
        <end position="283"/>
    </location>
</feature>
<dbReference type="PROSITE" id="PS00237">
    <property type="entry name" value="G_PROTEIN_RECEP_F1_1"/>
    <property type="match status" value="1"/>
</dbReference>
<dbReference type="Pfam" id="PF00001">
    <property type="entry name" value="7tm_1"/>
    <property type="match status" value="1"/>
</dbReference>
<reference evidence="12" key="2">
    <citation type="submission" date="2025-09" db="UniProtKB">
        <authorList>
            <consortium name="Ensembl"/>
        </authorList>
    </citation>
    <scope>IDENTIFICATION</scope>
</reference>
<keyword evidence="7 9" id="KW-0675">Receptor</keyword>
<proteinExistence type="inferred from homology"/>
<organism evidence="12 13">
    <name type="scientific">Eptatretus burgeri</name>
    <name type="common">Inshore hagfish</name>
    <dbReference type="NCBI Taxonomy" id="7764"/>
    <lineage>
        <taxon>Eukaryota</taxon>
        <taxon>Metazoa</taxon>
        <taxon>Chordata</taxon>
        <taxon>Craniata</taxon>
        <taxon>Vertebrata</taxon>
        <taxon>Cyclostomata</taxon>
        <taxon>Myxini</taxon>
        <taxon>Myxiniformes</taxon>
        <taxon>Myxinidae</taxon>
        <taxon>Eptatretinae</taxon>
        <taxon>Eptatretus</taxon>
    </lineage>
</organism>
<evidence type="ECO:0000256" key="6">
    <source>
        <dbReference type="ARBA" id="ARBA00023136"/>
    </source>
</evidence>
<keyword evidence="3 9" id="KW-0812">Transmembrane</keyword>
<dbReference type="InterPro" id="IPR000276">
    <property type="entry name" value="GPCR_Rhodpsn"/>
</dbReference>
<protein>
    <submittedName>
        <fullName evidence="12">Zgc:162592</fullName>
    </submittedName>
</protein>
<keyword evidence="5 9" id="KW-0297">G-protein coupled receptor</keyword>
<evidence type="ECO:0000313" key="13">
    <source>
        <dbReference type="Proteomes" id="UP000694388"/>
    </source>
</evidence>
<accession>A0A8C4Q5S9</accession>
<dbReference type="GeneTree" id="ENSGT00940000164556"/>
<dbReference type="PANTHER" id="PTHR24249">
    <property type="entry name" value="HISTAMINE RECEPTOR-RELATED G-PROTEIN COUPLED RECEPTOR"/>
    <property type="match status" value="1"/>
</dbReference>
<feature type="transmembrane region" description="Helical" evidence="10">
    <location>
        <begin position="20"/>
        <end position="43"/>
    </location>
</feature>
<keyword evidence="13" id="KW-1185">Reference proteome</keyword>
<evidence type="ECO:0000256" key="5">
    <source>
        <dbReference type="ARBA" id="ARBA00023040"/>
    </source>
</evidence>
<dbReference type="Proteomes" id="UP000694388">
    <property type="component" value="Unplaced"/>
</dbReference>
<dbReference type="PRINTS" id="PR00237">
    <property type="entry name" value="GPCRRHODOPSN"/>
</dbReference>
<evidence type="ECO:0000256" key="10">
    <source>
        <dbReference type="SAM" id="Phobius"/>
    </source>
</evidence>
<feature type="transmembrane region" description="Helical" evidence="10">
    <location>
        <begin position="179"/>
        <end position="206"/>
    </location>
</feature>
<evidence type="ECO:0000256" key="3">
    <source>
        <dbReference type="ARBA" id="ARBA00022692"/>
    </source>
</evidence>
<dbReference type="InterPro" id="IPR050569">
    <property type="entry name" value="TAAR"/>
</dbReference>
<dbReference type="Gene3D" id="1.20.1070.10">
    <property type="entry name" value="Rhodopsin 7-helix transmembrane proteins"/>
    <property type="match status" value="1"/>
</dbReference>
<evidence type="ECO:0000256" key="2">
    <source>
        <dbReference type="ARBA" id="ARBA00022475"/>
    </source>
</evidence>
<evidence type="ECO:0000256" key="8">
    <source>
        <dbReference type="ARBA" id="ARBA00023224"/>
    </source>
</evidence>
<dbReference type="OMA" id="DYTEGPD"/>
<feature type="transmembrane region" description="Helical" evidence="10">
    <location>
        <begin position="55"/>
        <end position="75"/>
    </location>
</feature>
<reference evidence="12" key="1">
    <citation type="submission" date="2025-08" db="UniProtKB">
        <authorList>
            <consortium name="Ensembl"/>
        </authorList>
    </citation>
    <scope>IDENTIFICATION</scope>
</reference>
<feature type="transmembrane region" description="Helical" evidence="10">
    <location>
        <begin position="267"/>
        <end position="286"/>
    </location>
</feature>
<evidence type="ECO:0000256" key="7">
    <source>
        <dbReference type="ARBA" id="ARBA00023170"/>
    </source>
</evidence>
<sequence length="313" mass="34966">MMHENRTSAVMLEDEATRVKFSLIVALSVMVVASNLLVIFVLCSAVPGWSRNSRYIMISLAVADLGVGLVVPLNLSASAELLVANRRSVFCEVAAFFNGVFFTSSIYSLTCISIERYVAVLRPLHYGSIVTAKTRSVLIAAAWLLPPLVLAPLCVPNGSVSVSFSSASLTCALDYASNVTYSIVLTLLVYFPCCSIITVANVQLWRAAHWHARNMRRGKESRPHEDAATRVLLPVVLLFYTLWSPCVFIMIYTGVTKIKVNQWIEFLSMWLPVFGSLLDCVIYFWINRSFRQRFQEMITMLCKKALGREIGTR</sequence>
<comment type="subcellular location">
    <subcellularLocation>
        <location evidence="1">Cell membrane</location>
        <topology evidence="1">Multi-pass membrane protein</topology>
    </subcellularLocation>
</comment>
<name>A0A8C4Q5S9_EPTBU</name>
<evidence type="ECO:0000259" key="11">
    <source>
        <dbReference type="PROSITE" id="PS50262"/>
    </source>
</evidence>
<keyword evidence="4 10" id="KW-1133">Transmembrane helix</keyword>
<dbReference type="GO" id="GO:0004930">
    <property type="term" value="F:G protein-coupled receptor activity"/>
    <property type="evidence" value="ECO:0007669"/>
    <property type="project" value="UniProtKB-KW"/>
</dbReference>
<feature type="transmembrane region" description="Helical" evidence="10">
    <location>
        <begin position="227"/>
        <end position="255"/>
    </location>
</feature>
<dbReference type="Ensembl" id="ENSEBUT00000010718.1">
    <property type="protein sequence ID" value="ENSEBUP00000010175.1"/>
    <property type="gene ID" value="ENSEBUG00000006539.1"/>
</dbReference>
<evidence type="ECO:0000256" key="4">
    <source>
        <dbReference type="ARBA" id="ARBA00022989"/>
    </source>
</evidence>
<keyword evidence="6 10" id="KW-0472">Membrane</keyword>
<comment type="similarity">
    <text evidence="9">Belongs to the G-protein coupled receptor 1 family.</text>
</comment>
<feature type="transmembrane region" description="Helical" evidence="10">
    <location>
        <begin position="95"/>
        <end position="115"/>
    </location>
</feature>
<dbReference type="SUPFAM" id="SSF81321">
    <property type="entry name" value="Family A G protein-coupled receptor-like"/>
    <property type="match status" value="1"/>
</dbReference>
<dbReference type="InterPro" id="IPR017452">
    <property type="entry name" value="GPCR_Rhodpsn_7TM"/>
</dbReference>
<dbReference type="AlphaFoldDB" id="A0A8C4Q5S9"/>
<evidence type="ECO:0000256" key="9">
    <source>
        <dbReference type="RuleBase" id="RU000688"/>
    </source>
</evidence>
<dbReference type="PROSITE" id="PS50262">
    <property type="entry name" value="G_PROTEIN_RECEP_F1_2"/>
    <property type="match status" value="1"/>
</dbReference>
<keyword evidence="8 9" id="KW-0807">Transducer</keyword>